<sequence length="110" mass="12411">MALPRAMVRLSYQKSQAPSWASLDATVMRTANDHKNFTVNGPATPNISNTTDQKKWFTDKFRYLRILYHSATEVVTLPFTAASRVWESAKESQTAMSQIRHLPLAQGQKA</sequence>
<gene>
    <name evidence="2" type="primary">LOC118765448</name>
</gene>
<evidence type="ECO:0000313" key="2">
    <source>
        <dbReference type="RefSeq" id="XP_036363452.1"/>
    </source>
</evidence>
<dbReference type="KEGG" id="osn:118765448"/>
<organism evidence="1 2">
    <name type="scientific">Octopus sinensis</name>
    <name type="common">East Asian common octopus</name>
    <dbReference type="NCBI Taxonomy" id="2607531"/>
    <lineage>
        <taxon>Eukaryota</taxon>
        <taxon>Metazoa</taxon>
        <taxon>Spiralia</taxon>
        <taxon>Lophotrochozoa</taxon>
        <taxon>Mollusca</taxon>
        <taxon>Cephalopoda</taxon>
        <taxon>Coleoidea</taxon>
        <taxon>Octopodiformes</taxon>
        <taxon>Octopoda</taxon>
        <taxon>Incirrata</taxon>
        <taxon>Octopodidae</taxon>
        <taxon>Octopus</taxon>
    </lineage>
</organism>
<reference evidence="2" key="1">
    <citation type="submission" date="2025-08" db="UniProtKB">
        <authorList>
            <consortium name="RefSeq"/>
        </authorList>
    </citation>
    <scope>IDENTIFICATION</scope>
</reference>
<proteinExistence type="predicted"/>
<dbReference type="RefSeq" id="XP_036363452.1">
    <property type="nucleotide sequence ID" value="XM_036507559.1"/>
</dbReference>
<dbReference type="Proteomes" id="UP000515154">
    <property type="component" value="Linkage group LG11"/>
</dbReference>
<protein>
    <submittedName>
        <fullName evidence="2">Uncharacterized protein LOC118765448</fullName>
    </submittedName>
</protein>
<dbReference type="AlphaFoldDB" id="A0A7E6F917"/>
<accession>A0A7E6F917</accession>
<keyword evidence="1" id="KW-1185">Reference proteome</keyword>
<evidence type="ECO:0000313" key="1">
    <source>
        <dbReference type="Proteomes" id="UP000515154"/>
    </source>
</evidence>
<name>A0A7E6F917_9MOLL</name>